<dbReference type="Proteomes" id="UP000201594">
    <property type="component" value="Segment"/>
</dbReference>
<name>A0A1B2ICG0_9CAUD</name>
<organism evidence="1 2">
    <name type="scientific">Erwinia phage vB_EamM_EarlPhillipIV</name>
    <dbReference type="NCBI Taxonomy" id="1883372"/>
    <lineage>
        <taxon>Viruses</taxon>
        <taxon>Duplodnaviria</taxon>
        <taxon>Heunggongvirae</taxon>
        <taxon>Uroviricota</taxon>
        <taxon>Caudoviricetes</taxon>
        <taxon>Chimalliviridae</taxon>
        <taxon>Derbicusvirus</taxon>
        <taxon>Derbicusvirus derbicus</taxon>
    </lineage>
</organism>
<evidence type="ECO:0000313" key="1">
    <source>
        <dbReference type="EMBL" id="ANZ48963.1"/>
    </source>
</evidence>
<gene>
    <name evidence="1" type="ORF">EARLPHILLIPIV_114</name>
</gene>
<dbReference type="KEGG" id="vg:29061717"/>
<evidence type="ECO:0000313" key="2">
    <source>
        <dbReference type="Proteomes" id="UP000201594"/>
    </source>
</evidence>
<dbReference type="EMBL" id="KX397367">
    <property type="protein sequence ID" value="ANZ48963.1"/>
    <property type="molecule type" value="Genomic_DNA"/>
</dbReference>
<reference evidence="1 2" key="1">
    <citation type="submission" date="2016-06" db="EMBL/GenBank/DDBJ databases">
        <authorList>
            <person name="Kjaerup R.B."/>
            <person name="Dalgaard T.S."/>
            <person name="Juul-Madsen H.R."/>
        </authorList>
    </citation>
    <scope>NUCLEOTIDE SEQUENCE [LARGE SCALE GENOMIC DNA]</scope>
</reference>
<proteinExistence type="predicted"/>
<dbReference type="OrthoDB" id="28727at10239"/>
<accession>A0A1B2ICG0</accession>
<dbReference type="RefSeq" id="YP_009278426.1">
    <property type="nucleotide sequence ID" value="NC_031007.1"/>
</dbReference>
<protein>
    <submittedName>
        <fullName evidence="1">Uncharacterized protein</fullName>
    </submittedName>
</protein>
<dbReference type="GeneID" id="29061717"/>
<sequence length="162" mass="18999">MLIKELDGRINFIDKNDNFVGIEHQKQHHGLCTFDWWFTDDEREIGTLKPREDRLMLRDGSTVDVNELVFDTRSDIFQGKLVLKGVSNKHPMMGEREELETKHYIIAVKVRDQYDIEHWLVMTNNHNGWYSLGWKSNLIPGEVNIDDSNFYQEDCDGNTLGI</sequence>